<dbReference type="InterPro" id="IPR015797">
    <property type="entry name" value="NUDIX_hydrolase-like_dom_sf"/>
</dbReference>
<dbReference type="SUPFAM" id="SSF55811">
    <property type="entry name" value="Nudix"/>
    <property type="match status" value="1"/>
</dbReference>
<keyword evidence="7" id="KW-1185">Reference proteome</keyword>
<feature type="domain" description="Nudix hydrolase" evidence="5">
    <location>
        <begin position="20"/>
        <end position="148"/>
    </location>
</feature>
<dbReference type="GO" id="GO:0005737">
    <property type="term" value="C:cytoplasm"/>
    <property type="evidence" value="ECO:0007669"/>
    <property type="project" value="TreeGrafter"/>
</dbReference>
<keyword evidence="3" id="KW-0378">Hydrolase</keyword>
<evidence type="ECO:0000313" key="6">
    <source>
        <dbReference type="EMBL" id="SLN57343.1"/>
    </source>
</evidence>
<dbReference type="GO" id="GO:0046872">
    <property type="term" value="F:metal ion binding"/>
    <property type="evidence" value="ECO:0007669"/>
    <property type="project" value="UniProtKB-KW"/>
</dbReference>
<dbReference type="InterPro" id="IPR047198">
    <property type="entry name" value="DDP-like_NUDIX"/>
</dbReference>
<dbReference type="PANTHER" id="PTHR12629:SF0">
    <property type="entry name" value="DIPHOSPHOINOSITOL-POLYPHOSPHATE DIPHOSPHATASE"/>
    <property type="match status" value="1"/>
</dbReference>
<dbReference type="GO" id="GO:0016462">
    <property type="term" value="F:pyrophosphatase activity"/>
    <property type="evidence" value="ECO:0007669"/>
    <property type="project" value="InterPro"/>
</dbReference>
<keyword evidence="4" id="KW-0460">Magnesium</keyword>
<gene>
    <name evidence="6" type="ORF">PAM7066_02759</name>
</gene>
<sequence>MGRSFEPVRPVDMADQGKRDMRAQFAALPWRRHDGKVEVLLVTTRDGDRWVIPKGWPMDGKTPAASAATEAYEEAGVIGIASERCVGVFTYSKGSGLPVISAVFPLEVTRLLDDWNERKSRKRKWVSLKKAARLVSEPDLARLLSDPTLLILLR</sequence>
<dbReference type="Pfam" id="PF00293">
    <property type="entry name" value="NUDIX"/>
    <property type="match status" value="1"/>
</dbReference>
<evidence type="ECO:0000256" key="1">
    <source>
        <dbReference type="ARBA" id="ARBA00001946"/>
    </source>
</evidence>
<keyword evidence="2" id="KW-0479">Metal-binding</keyword>
<evidence type="ECO:0000256" key="4">
    <source>
        <dbReference type="ARBA" id="ARBA00022842"/>
    </source>
</evidence>
<dbReference type="AlphaFoldDB" id="A0A1Y5T9X5"/>
<dbReference type="OrthoDB" id="7066910at2"/>
<dbReference type="Proteomes" id="UP000193870">
    <property type="component" value="Unassembled WGS sequence"/>
</dbReference>
<accession>A0A1Y5T9X5</accession>
<proteinExistence type="predicted"/>
<dbReference type="STRING" id="315423.SAMN04488020_10851"/>
<evidence type="ECO:0000256" key="3">
    <source>
        <dbReference type="ARBA" id="ARBA00022801"/>
    </source>
</evidence>
<name>A0A1Y5T9X5_9RHOB</name>
<evidence type="ECO:0000256" key="2">
    <source>
        <dbReference type="ARBA" id="ARBA00022723"/>
    </source>
</evidence>
<dbReference type="PROSITE" id="PS51462">
    <property type="entry name" value="NUDIX"/>
    <property type="match status" value="1"/>
</dbReference>
<comment type="cofactor">
    <cofactor evidence="1">
        <name>Mg(2+)</name>
        <dbReference type="ChEBI" id="CHEBI:18420"/>
    </cofactor>
</comment>
<protein>
    <submittedName>
        <fullName evidence="6">NUDIX domain protein</fullName>
    </submittedName>
</protein>
<dbReference type="RefSeq" id="WP_085854768.1">
    <property type="nucleotide sequence ID" value="NZ_FOPF01000008.1"/>
</dbReference>
<evidence type="ECO:0000259" key="5">
    <source>
        <dbReference type="PROSITE" id="PS51462"/>
    </source>
</evidence>
<organism evidence="6 7">
    <name type="scientific">Palleronia marisminoris</name>
    <dbReference type="NCBI Taxonomy" id="315423"/>
    <lineage>
        <taxon>Bacteria</taxon>
        <taxon>Pseudomonadati</taxon>
        <taxon>Pseudomonadota</taxon>
        <taxon>Alphaproteobacteria</taxon>
        <taxon>Rhodobacterales</taxon>
        <taxon>Roseobacteraceae</taxon>
        <taxon>Palleronia</taxon>
    </lineage>
</organism>
<dbReference type="PANTHER" id="PTHR12629">
    <property type="entry name" value="DIPHOSPHOINOSITOL POLYPHOSPHATE PHOSPHOHYDROLASE"/>
    <property type="match status" value="1"/>
</dbReference>
<dbReference type="InterPro" id="IPR000086">
    <property type="entry name" value="NUDIX_hydrolase_dom"/>
</dbReference>
<dbReference type="CDD" id="cd04666">
    <property type="entry name" value="NUDIX_DIPP2_like_Nudt4"/>
    <property type="match status" value="1"/>
</dbReference>
<dbReference type="EMBL" id="FWFV01000008">
    <property type="protein sequence ID" value="SLN57343.1"/>
    <property type="molecule type" value="Genomic_DNA"/>
</dbReference>
<evidence type="ECO:0000313" key="7">
    <source>
        <dbReference type="Proteomes" id="UP000193870"/>
    </source>
</evidence>
<reference evidence="6 7" key="1">
    <citation type="submission" date="2017-03" db="EMBL/GenBank/DDBJ databases">
        <authorList>
            <person name="Afonso C.L."/>
            <person name="Miller P.J."/>
            <person name="Scott M.A."/>
            <person name="Spackman E."/>
            <person name="Goraichik I."/>
            <person name="Dimitrov K.M."/>
            <person name="Suarez D.L."/>
            <person name="Swayne D.E."/>
        </authorList>
    </citation>
    <scope>NUCLEOTIDE SEQUENCE [LARGE SCALE GENOMIC DNA]</scope>
    <source>
        <strain evidence="6 7">CECT 7066</strain>
    </source>
</reference>
<dbReference type="Gene3D" id="3.90.79.10">
    <property type="entry name" value="Nucleoside Triphosphate Pyrophosphohydrolase"/>
    <property type="match status" value="1"/>
</dbReference>